<dbReference type="InterPro" id="IPR036271">
    <property type="entry name" value="Tet_transcr_reg_TetR-rel_C_sf"/>
</dbReference>
<dbReference type="AlphaFoldDB" id="A0A833H577"/>
<dbReference type="EMBL" id="WBUI01000001">
    <property type="protein sequence ID" value="KAB2935294.1"/>
    <property type="molecule type" value="Genomic_DNA"/>
</dbReference>
<dbReference type="SUPFAM" id="SSF46689">
    <property type="entry name" value="Homeodomain-like"/>
    <property type="match status" value="1"/>
</dbReference>
<dbReference type="Pfam" id="PF00440">
    <property type="entry name" value="TetR_N"/>
    <property type="match status" value="1"/>
</dbReference>
<dbReference type="PROSITE" id="PS50977">
    <property type="entry name" value="HTH_TETR_2"/>
    <property type="match status" value="1"/>
</dbReference>
<dbReference type="InterPro" id="IPR001647">
    <property type="entry name" value="HTH_TetR"/>
</dbReference>
<evidence type="ECO:0000259" key="5">
    <source>
        <dbReference type="PROSITE" id="PS50977"/>
    </source>
</evidence>
<evidence type="ECO:0000256" key="2">
    <source>
        <dbReference type="ARBA" id="ARBA00023125"/>
    </source>
</evidence>
<proteinExistence type="predicted"/>
<dbReference type="Gene3D" id="1.10.357.10">
    <property type="entry name" value="Tetracycline Repressor, domain 2"/>
    <property type="match status" value="1"/>
</dbReference>
<evidence type="ECO:0000256" key="3">
    <source>
        <dbReference type="ARBA" id="ARBA00023163"/>
    </source>
</evidence>
<evidence type="ECO:0000256" key="4">
    <source>
        <dbReference type="PROSITE-ProRule" id="PRU00335"/>
    </source>
</evidence>
<dbReference type="PANTHER" id="PTHR47506">
    <property type="entry name" value="TRANSCRIPTIONAL REGULATORY PROTEIN"/>
    <property type="match status" value="1"/>
</dbReference>
<feature type="DNA-binding region" description="H-T-H motif" evidence="4">
    <location>
        <begin position="28"/>
        <end position="47"/>
    </location>
</feature>
<dbReference type="SUPFAM" id="SSF48498">
    <property type="entry name" value="Tetracyclin repressor-like, C-terminal domain"/>
    <property type="match status" value="1"/>
</dbReference>
<keyword evidence="1" id="KW-0805">Transcription regulation</keyword>
<dbReference type="Pfam" id="PF16925">
    <property type="entry name" value="TetR_C_13"/>
    <property type="match status" value="1"/>
</dbReference>
<dbReference type="PANTHER" id="PTHR47506:SF6">
    <property type="entry name" value="HTH-TYPE TRANSCRIPTIONAL REPRESSOR NEMR"/>
    <property type="match status" value="1"/>
</dbReference>
<name>A0A833H577_9LEPT</name>
<dbReference type="InterPro" id="IPR009057">
    <property type="entry name" value="Homeodomain-like_sf"/>
</dbReference>
<gene>
    <name evidence="6" type="ORF">F9K24_00780</name>
</gene>
<reference evidence="6 7" key="1">
    <citation type="submission" date="2019-10" db="EMBL/GenBank/DDBJ databases">
        <title>Extracellular Electron Transfer in a Candidatus Methanoperedens spp. Enrichment Culture.</title>
        <authorList>
            <person name="Berger S."/>
            <person name="Rangel Shaw D."/>
            <person name="Berben T."/>
            <person name="In 'T Zandt M."/>
            <person name="Frank J."/>
            <person name="Reimann J."/>
            <person name="Jetten M.S.M."/>
            <person name="Welte C.U."/>
        </authorList>
    </citation>
    <scope>NUCLEOTIDE SEQUENCE [LARGE SCALE GENOMIC DNA]</scope>
    <source>
        <strain evidence="6">SB12</strain>
    </source>
</reference>
<evidence type="ECO:0000313" key="7">
    <source>
        <dbReference type="Proteomes" id="UP000460298"/>
    </source>
</evidence>
<keyword evidence="2 4" id="KW-0238">DNA-binding</keyword>
<organism evidence="6 7">
    <name type="scientific">Leptonema illini</name>
    <dbReference type="NCBI Taxonomy" id="183"/>
    <lineage>
        <taxon>Bacteria</taxon>
        <taxon>Pseudomonadati</taxon>
        <taxon>Spirochaetota</taxon>
        <taxon>Spirochaetia</taxon>
        <taxon>Leptospirales</taxon>
        <taxon>Leptospiraceae</taxon>
        <taxon>Leptonema</taxon>
    </lineage>
</organism>
<evidence type="ECO:0000313" key="6">
    <source>
        <dbReference type="EMBL" id="KAB2935294.1"/>
    </source>
</evidence>
<sequence length="197" mass="22740">MGKQEETRQRIIEAAFWQIYEHGFQGVGVREIAQKADLTIGAFFYHFKTKNDVGYAIIDEYLAAGIHERWIAPLKDFENPIQGMIEIYKKTFDEWPDEFVSRGCPLNNLGQEMSAIDEKFQAKAAQLLANWIQKTRHYLEIAREKGILKPDTDIAALAEFIVTFQEATFAMGKVMNDRKVYASLFLSFKEHLLNHCV</sequence>
<protein>
    <submittedName>
        <fullName evidence="6">TetR/AcrR family transcriptional regulator</fullName>
    </submittedName>
</protein>
<accession>A0A833H577</accession>
<dbReference type="InterPro" id="IPR011075">
    <property type="entry name" value="TetR_C"/>
</dbReference>
<dbReference type="Proteomes" id="UP000460298">
    <property type="component" value="Unassembled WGS sequence"/>
</dbReference>
<keyword evidence="3" id="KW-0804">Transcription</keyword>
<comment type="caution">
    <text evidence="6">The sequence shown here is derived from an EMBL/GenBank/DDBJ whole genome shotgun (WGS) entry which is preliminary data.</text>
</comment>
<feature type="domain" description="HTH tetR-type" evidence="5">
    <location>
        <begin position="5"/>
        <end position="65"/>
    </location>
</feature>
<dbReference type="GO" id="GO:0003677">
    <property type="term" value="F:DNA binding"/>
    <property type="evidence" value="ECO:0007669"/>
    <property type="project" value="UniProtKB-UniRule"/>
</dbReference>
<evidence type="ECO:0000256" key="1">
    <source>
        <dbReference type="ARBA" id="ARBA00023015"/>
    </source>
</evidence>